<feature type="compositionally biased region" description="Basic residues" evidence="1">
    <location>
        <begin position="32"/>
        <end position="42"/>
    </location>
</feature>
<dbReference type="Proteomes" id="UP001228049">
    <property type="component" value="Unassembled WGS sequence"/>
</dbReference>
<proteinExistence type="predicted"/>
<protein>
    <submittedName>
        <fullName evidence="2">PDZ domain containing protein GIPC3</fullName>
    </submittedName>
</protein>
<accession>A0AAD9ETV0</accession>
<feature type="region of interest" description="Disordered" evidence="1">
    <location>
        <begin position="20"/>
        <end position="42"/>
    </location>
</feature>
<dbReference type="EMBL" id="JASDAP010000027">
    <property type="protein sequence ID" value="KAK1878119.1"/>
    <property type="molecule type" value="Genomic_DNA"/>
</dbReference>
<organism evidence="2 3">
    <name type="scientific">Dissostichus eleginoides</name>
    <name type="common">Patagonian toothfish</name>
    <name type="synonym">Dissostichus amissus</name>
    <dbReference type="NCBI Taxonomy" id="100907"/>
    <lineage>
        <taxon>Eukaryota</taxon>
        <taxon>Metazoa</taxon>
        <taxon>Chordata</taxon>
        <taxon>Craniata</taxon>
        <taxon>Vertebrata</taxon>
        <taxon>Euteleostomi</taxon>
        <taxon>Actinopterygii</taxon>
        <taxon>Neopterygii</taxon>
        <taxon>Teleostei</taxon>
        <taxon>Neoteleostei</taxon>
        <taxon>Acanthomorphata</taxon>
        <taxon>Eupercaria</taxon>
        <taxon>Perciformes</taxon>
        <taxon>Notothenioidei</taxon>
        <taxon>Nototheniidae</taxon>
        <taxon>Dissostichus</taxon>
    </lineage>
</organism>
<comment type="caution">
    <text evidence="2">The sequence shown here is derived from an EMBL/GenBank/DDBJ whole genome shotgun (WGS) entry which is preliminary data.</text>
</comment>
<dbReference type="AlphaFoldDB" id="A0AAD9ETV0"/>
<evidence type="ECO:0000313" key="3">
    <source>
        <dbReference type="Proteomes" id="UP001228049"/>
    </source>
</evidence>
<name>A0AAD9ETV0_DISEL</name>
<gene>
    <name evidence="2" type="ORF">KUDE01_003427</name>
</gene>
<evidence type="ECO:0000256" key="1">
    <source>
        <dbReference type="SAM" id="MobiDB-lite"/>
    </source>
</evidence>
<evidence type="ECO:0000313" key="2">
    <source>
        <dbReference type="EMBL" id="KAK1878119.1"/>
    </source>
</evidence>
<keyword evidence="3" id="KW-1185">Reference proteome</keyword>
<sequence length="94" mass="10544">MEIQTTILICKATHSHSAAWREAQQNNEKLPRPKGQRNPPHHSQVRFYYMARMVFVSDTGSQQKQAQGKVHRGVSVEPTSLVTCSICSAVAYTC</sequence>
<reference evidence="2" key="1">
    <citation type="submission" date="2023-04" db="EMBL/GenBank/DDBJ databases">
        <title>Chromosome-level genome of Chaenocephalus aceratus.</title>
        <authorList>
            <person name="Park H."/>
        </authorList>
    </citation>
    <scope>NUCLEOTIDE SEQUENCE</scope>
    <source>
        <strain evidence="2">DE</strain>
        <tissue evidence="2">Muscle</tissue>
    </source>
</reference>